<evidence type="ECO:0000256" key="1">
    <source>
        <dbReference type="SAM" id="MobiDB-lite"/>
    </source>
</evidence>
<dbReference type="PANTHER" id="PTHR35725:SF4">
    <property type="entry name" value="CLASSICAL ARABINOGALACTAN PROTEIN 26"/>
    <property type="match status" value="1"/>
</dbReference>
<comment type="caution">
    <text evidence="3">The sequence shown here is derived from an EMBL/GenBank/DDBJ whole genome shotgun (WGS) entry which is preliminary data.</text>
</comment>
<accession>A0ABD2ZEP1</accession>
<evidence type="ECO:0000313" key="3">
    <source>
        <dbReference type="EMBL" id="KAL3517494.1"/>
    </source>
</evidence>
<evidence type="ECO:0000256" key="2">
    <source>
        <dbReference type="SAM" id="SignalP"/>
    </source>
</evidence>
<organism evidence="3 4">
    <name type="scientific">Cinchona calisaya</name>
    <dbReference type="NCBI Taxonomy" id="153742"/>
    <lineage>
        <taxon>Eukaryota</taxon>
        <taxon>Viridiplantae</taxon>
        <taxon>Streptophyta</taxon>
        <taxon>Embryophyta</taxon>
        <taxon>Tracheophyta</taxon>
        <taxon>Spermatophyta</taxon>
        <taxon>Magnoliopsida</taxon>
        <taxon>eudicotyledons</taxon>
        <taxon>Gunneridae</taxon>
        <taxon>Pentapetalae</taxon>
        <taxon>asterids</taxon>
        <taxon>lamiids</taxon>
        <taxon>Gentianales</taxon>
        <taxon>Rubiaceae</taxon>
        <taxon>Cinchonoideae</taxon>
        <taxon>Cinchoneae</taxon>
        <taxon>Cinchona</taxon>
    </lineage>
</organism>
<dbReference type="PANTHER" id="PTHR35725">
    <property type="entry name" value="CLASSICAL ARABINOGALACTAN PROTEIN 26"/>
    <property type="match status" value="1"/>
</dbReference>
<proteinExistence type="predicted"/>
<dbReference type="EMBL" id="JBJUIK010000009">
    <property type="protein sequence ID" value="KAL3517494.1"/>
    <property type="molecule type" value="Genomic_DNA"/>
</dbReference>
<protein>
    <submittedName>
        <fullName evidence="3">Uncharacterized protein</fullName>
    </submittedName>
</protein>
<keyword evidence="2" id="KW-0732">Signal</keyword>
<keyword evidence="4" id="KW-1185">Reference proteome</keyword>
<feature type="compositionally biased region" description="Low complexity" evidence="1">
    <location>
        <begin position="71"/>
        <end position="87"/>
    </location>
</feature>
<dbReference type="InterPro" id="IPR039346">
    <property type="entry name" value="AGP25/26"/>
</dbReference>
<feature type="chain" id="PRO_5044818081" evidence="2">
    <location>
        <begin position="24"/>
        <end position="140"/>
    </location>
</feature>
<feature type="signal peptide" evidence="2">
    <location>
        <begin position="1"/>
        <end position="23"/>
    </location>
</feature>
<feature type="region of interest" description="Disordered" evidence="1">
    <location>
        <begin position="49"/>
        <end position="103"/>
    </location>
</feature>
<dbReference type="Proteomes" id="UP001630127">
    <property type="component" value="Unassembled WGS sequence"/>
</dbReference>
<dbReference type="AlphaFoldDB" id="A0ABD2ZEP1"/>
<gene>
    <name evidence="3" type="ORF">ACH5RR_020083</name>
</gene>
<sequence length="140" mass="14291">MAAIRLLFILILIFLGSPSLMLAAVSSTIVPDDDQPQLPSSRISAAPALLPDAPLTSPPALSPDITPLFPSPGGSELSPSESSLPTIPSSPSPPNPDAIGAPGPVMALSPFGSLPLSSSHQLKVSVFLSSTFVPALLAFW</sequence>
<evidence type="ECO:0000313" key="4">
    <source>
        <dbReference type="Proteomes" id="UP001630127"/>
    </source>
</evidence>
<reference evidence="3 4" key="1">
    <citation type="submission" date="2024-11" db="EMBL/GenBank/DDBJ databases">
        <title>A near-complete genome assembly of Cinchona calisaya.</title>
        <authorList>
            <person name="Lian D.C."/>
            <person name="Zhao X.W."/>
            <person name="Wei L."/>
        </authorList>
    </citation>
    <scope>NUCLEOTIDE SEQUENCE [LARGE SCALE GENOMIC DNA]</scope>
    <source>
        <tissue evidence="3">Nenye</tissue>
    </source>
</reference>
<name>A0ABD2ZEP1_9GENT</name>